<dbReference type="Proteomes" id="UP000562124">
    <property type="component" value="Unassembled WGS sequence"/>
</dbReference>
<comment type="caution">
    <text evidence="2">The sequence shown here is derived from an EMBL/GenBank/DDBJ whole genome shotgun (WGS) entry which is preliminary data.</text>
</comment>
<keyword evidence="1" id="KW-1133">Transmembrane helix</keyword>
<reference evidence="2 3" key="1">
    <citation type="submission" date="2020-04" db="EMBL/GenBank/DDBJ databases">
        <title>Sequencing and Assembly of C. fimi.</title>
        <authorList>
            <person name="Ramsey A.R."/>
        </authorList>
    </citation>
    <scope>NUCLEOTIDE SEQUENCE [LARGE SCALE GENOMIC DNA]</scope>
    <source>
        <strain evidence="2 3">SB</strain>
    </source>
</reference>
<proteinExistence type="predicted"/>
<dbReference type="RefSeq" id="WP_169325328.1">
    <property type="nucleotide sequence ID" value="NZ_JABCJJ010000020.1"/>
</dbReference>
<evidence type="ECO:0000256" key="1">
    <source>
        <dbReference type="SAM" id="Phobius"/>
    </source>
</evidence>
<dbReference type="AlphaFoldDB" id="A0A7Y0LZG4"/>
<keyword evidence="1" id="KW-0812">Transmembrane</keyword>
<dbReference type="EMBL" id="JABCJJ010000020">
    <property type="protein sequence ID" value="NMR20950.1"/>
    <property type="molecule type" value="Genomic_DNA"/>
</dbReference>
<feature type="transmembrane region" description="Helical" evidence="1">
    <location>
        <begin position="31"/>
        <end position="51"/>
    </location>
</feature>
<evidence type="ECO:0000313" key="3">
    <source>
        <dbReference type="Proteomes" id="UP000562124"/>
    </source>
</evidence>
<organism evidence="2 3">
    <name type="scientific">Cellulomonas fimi</name>
    <dbReference type="NCBI Taxonomy" id="1708"/>
    <lineage>
        <taxon>Bacteria</taxon>
        <taxon>Bacillati</taxon>
        <taxon>Actinomycetota</taxon>
        <taxon>Actinomycetes</taxon>
        <taxon>Micrococcales</taxon>
        <taxon>Cellulomonadaceae</taxon>
        <taxon>Cellulomonas</taxon>
    </lineage>
</organism>
<protein>
    <submittedName>
        <fullName evidence="2">Uncharacterized protein</fullName>
    </submittedName>
</protein>
<name>A0A7Y0LZG4_CELFI</name>
<sequence>MYQALLVALLPGALLATPFTFVPWAERRTRWVTAGVVLGAVSTALALTILLNT</sequence>
<accession>A0A7Y0LZG4</accession>
<keyword evidence="3" id="KW-1185">Reference proteome</keyword>
<keyword evidence="1" id="KW-0472">Membrane</keyword>
<gene>
    <name evidence="2" type="ORF">HIR71_12095</name>
</gene>
<evidence type="ECO:0000313" key="2">
    <source>
        <dbReference type="EMBL" id="NMR20950.1"/>
    </source>
</evidence>